<evidence type="ECO:0000313" key="5">
    <source>
        <dbReference type="Proteomes" id="UP000269669"/>
    </source>
</evidence>
<dbReference type="AlphaFoldDB" id="A0A428MFT1"/>
<dbReference type="Pfam" id="PF00196">
    <property type="entry name" value="GerE"/>
    <property type="match status" value="1"/>
</dbReference>
<keyword evidence="1" id="KW-0238">DNA-binding</keyword>
<dbReference type="InterPro" id="IPR000792">
    <property type="entry name" value="Tscrpt_reg_LuxR_C"/>
</dbReference>
<keyword evidence="5" id="KW-1185">Reference proteome</keyword>
<evidence type="ECO:0000256" key="1">
    <source>
        <dbReference type="ARBA" id="ARBA00023125"/>
    </source>
</evidence>
<dbReference type="PROSITE" id="PS50043">
    <property type="entry name" value="HTH_LUXR_2"/>
    <property type="match status" value="1"/>
</dbReference>
<comment type="caution">
    <text evidence="4">The sequence shown here is derived from an EMBL/GenBank/DDBJ whole genome shotgun (WGS) entry which is preliminary data.</text>
</comment>
<name>A0A428MFT1_9BACT</name>
<dbReference type="Gene3D" id="1.10.10.10">
    <property type="entry name" value="Winged helix-like DNA-binding domain superfamily/Winged helix DNA-binding domain"/>
    <property type="match status" value="1"/>
</dbReference>
<protein>
    <submittedName>
        <fullName evidence="4">Two-component system nitrate/nitrite response regulator NarL</fullName>
    </submittedName>
</protein>
<dbReference type="InterPro" id="IPR016032">
    <property type="entry name" value="Sig_transdc_resp-reg_C-effctor"/>
</dbReference>
<feature type="domain" description="HTH luxR-type" evidence="3">
    <location>
        <begin position="161"/>
        <end position="226"/>
    </location>
</feature>
<sequence length="257" mass="28255">MNSTVAPISNPSIIRLLMVNMPSMLSDLLRSAFRNVDDIAISSPINDVLQLPAALNKPVDVVLLGSLRTSTTYTALSFLEPLMDYDPVPKAIVLTQQPDYDEAISLFRAGARGILCTQDLNFDLLCKSIRCVQRGEVWASNDLTAHLVASLSRPRSMNVVDVQGKSLLTAREQQVLHLLAEGLSNYELAMALKLSEHTVKNHLFRIFDKLGVSSRMEAVLYAVTPRHSPFSKRGMKTTVVPDSVPLKPQPSSISRSA</sequence>
<evidence type="ECO:0000256" key="2">
    <source>
        <dbReference type="SAM" id="MobiDB-lite"/>
    </source>
</evidence>
<dbReference type="SMART" id="SM00421">
    <property type="entry name" value="HTH_LUXR"/>
    <property type="match status" value="1"/>
</dbReference>
<dbReference type="PRINTS" id="PR00038">
    <property type="entry name" value="HTHLUXR"/>
</dbReference>
<dbReference type="CDD" id="cd06170">
    <property type="entry name" value="LuxR_C_like"/>
    <property type="match status" value="1"/>
</dbReference>
<proteinExistence type="predicted"/>
<dbReference type="EMBL" id="RSDW01000001">
    <property type="protein sequence ID" value="RSL15653.1"/>
    <property type="molecule type" value="Genomic_DNA"/>
</dbReference>
<gene>
    <name evidence="4" type="ORF">EDE15_1146</name>
</gene>
<reference evidence="4 5" key="1">
    <citation type="submission" date="2018-12" db="EMBL/GenBank/DDBJ databases">
        <title>Sequencing of bacterial isolates from soil warming experiment in Harvard Forest, Massachusetts, USA.</title>
        <authorList>
            <person name="Deangelis K."/>
        </authorList>
    </citation>
    <scope>NUCLEOTIDE SEQUENCE [LARGE SCALE GENOMIC DNA]</scope>
    <source>
        <strain evidence="4 5">EB153</strain>
    </source>
</reference>
<dbReference type="Gene3D" id="3.40.50.2300">
    <property type="match status" value="1"/>
</dbReference>
<dbReference type="RefSeq" id="WP_125484369.1">
    <property type="nucleotide sequence ID" value="NZ_RSDW01000001.1"/>
</dbReference>
<dbReference type="PANTHER" id="PTHR43214:SF43">
    <property type="entry name" value="TWO-COMPONENT RESPONSE REGULATOR"/>
    <property type="match status" value="1"/>
</dbReference>
<dbReference type="PANTHER" id="PTHR43214">
    <property type="entry name" value="TWO-COMPONENT RESPONSE REGULATOR"/>
    <property type="match status" value="1"/>
</dbReference>
<dbReference type="OrthoDB" id="7053960at2"/>
<dbReference type="InterPro" id="IPR039420">
    <property type="entry name" value="WalR-like"/>
</dbReference>
<dbReference type="Proteomes" id="UP000269669">
    <property type="component" value="Unassembled WGS sequence"/>
</dbReference>
<dbReference type="SUPFAM" id="SSF46894">
    <property type="entry name" value="C-terminal effector domain of the bipartite response regulators"/>
    <property type="match status" value="1"/>
</dbReference>
<dbReference type="GO" id="GO:0003677">
    <property type="term" value="F:DNA binding"/>
    <property type="evidence" value="ECO:0007669"/>
    <property type="project" value="UniProtKB-KW"/>
</dbReference>
<evidence type="ECO:0000259" key="3">
    <source>
        <dbReference type="PROSITE" id="PS50043"/>
    </source>
</evidence>
<feature type="region of interest" description="Disordered" evidence="2">
    <location>
        <begin position="233"/>
        <end position="257"/>
    </location>
</feature>
<dbReference type="GO" id="GO:0006355">
    <property type="term" value="P:regulation of DNA-templated transcription"/>
    <property type="evidence" value="ECO:0007669"/>
    <property type="project" value="InterPro"/>
</dbReference>
<organism evidence="4 5">
    <name type="scientific">Edaphobacter aggregans</name>
    <dbReference type="NCBI Taxonomy" id="570835"/>
    <lineage>
        <taxon>Bacteria</taxon>
        <taxon>Pseudomonadati</taxon>
        <taxon>Acidobacteriota</taxon>
        <taxon>Terriglobia</taxon>
        <taxon>Terriglobales</taxon>
        <taxon>Acidobacteriaceae</taxon>
        <taxon>Edaphobacter</taxon>
    </lineage>
</organism>
<evidence type="ECO:0000313" key="4">
    <source>
        <dbReference type="EMBL" id="RSL15653.1"/>
    </source>
</evidence>
<accession>A0A428MFT1</accession>
<dbReference type="InterPro" id="IPR036388">
    <property type="entry name" value="WH-like_DNA-bd_sf"/>
</dbReference>